<organism evidence="2 3">
    <name type="scientific">Boletus reticuloceps</name>
    <dbReference type="NCBI Taxonomy" id="495285"/>
    <lineage>
        <taxon>Eukaryota</taxon>
        <taxon>Fungi</taxon>
        <taxon>Dikarya</taxon>
        <taxon>Basidiomycota</taxon>
        <taxon>Agaricomycotina</taxon>
        <taxon>Agaricomycetes</taxon>
        <taxon>Agaricomycetidae</taxon>
        <taxon>Boletales</taxon>
        <taxon>Boletineae</taxon>
        <taxon>Boletaceae</taxon>
        <taxon>Boletoideae</taxon>
        <taxon>Boletus</taxon>
    </lineage>
</organism>
<proteinExistence type="predicted"/>
<dbReference type="EMBL" id="JAGFBS010000035">
    <property type="protein sequence ID" value="KAG6371387.1"/>
    <property type="molecule type" value="Genomic_DNA"/>
</dbReference>
<sequence length="257" mass="27529">MDIDVDTVTAQSNFPAPDVPSECSDRSTTSQFIATPLCAQTSVSTVPATPNADIPPSFPIPKFESSTLSISTTCKNLAQHGVTLATMGMPFAGANCGARRPILSGSVSQVGPGTPFHNSYLVLTPGLPSANQNFDAPRKRPNDGLECFDDDKCIEFQQKEALLFLDIARARGNVWKLEQKLTQAKWDETNTTAKLYKIQAEEAERRSDVAEVRVGTICNSIRMTGGTLCDTSIQKCGRISEDSIQLGTGPASGSPEV</sequence>
<keyword evidence="3" id="KW-1185">Reference proteome</keyword>
<accession>A0A8I2YGG5</accession>
<evidence type="ECO:0000313" key="2">
    <source>
        <dbReference type="EMBL" id="KAG6371387.1"/>
    </source>
</evidence>
<protein>
    <submittedName>
        <fullName evidence="2">Uncharacterized protein</fullName>
    </submittedName>
</protein>
<evidence type="ECO:0000313" key="3">
    <source>
        <dbReference type="Proteomes" id="UP000683000"/>
    </source>
</evidence>
<dbReference type="AlphaFoldDB" id="A0A8I2YGG5"/>
<feature type="region of interest" description="Disordered" evidence="1">
    <location>
        <begin position="1"/>
        <end position="26"/>
    </location>
</feature>
<dbReference type="OrthoDB" id="2671673at2759"/>
<evidence type="ECO:0000256" key="1">
    <source>
        <dbReference type="SAM" id="MobiDB-lite"/>
    </source>
</evidence>
<name>A0A8I2YGG5_9AGAM</name>
<dbReference type="Proteomes" id="UP000683000">
    <property type="component" value="Unassembled WGS sequence"/>
</dbReference>
<reference evidence="2" key="1">
    <citation type="submission" date="2021-03" db="EMBL/GenBank/DDBJ databases">
        <title>Evolutionary innovations through gain and loss of genes in the ectomycorrhizal Boletales.</title>
        <authorList>
            <person name="Wu G."/>
            <person name="Miyauchi S."/>
            <person name="Morin E."/>
            <person name="Yang Z.-L."/>
            <person name="Xu J."/>
            <person name="Martin F.M."/>
        </authorList>
    </citation>
    <scope>NUCLEOTIDE SEQUENCE</scope>
    <source>
        <strain evidence="2">BR01</strain>
    </source>
</reference>
<gene>
    <name evidence="2" type="ORF">JVT61DRAFT_9603</name>
</gene>
<comment type="caution">
    <text evidence="2">The sequence shown here is derived from an EMBL/GenBank/DDBJ whole genome shotgun (WGS) entry which is preliminary data.</text>
</comment>